<evidence type="ECO:0000313" key="3">
    <source>
        <dbReference type="Proteomes" id="UP000722485"/>
    </source>
</evidence>
<comment type="caution">
    <text evidence="2">The sequence shown here is derived from an EMBL/GenBank/DDBJ whole genome shotgun (WGS) entry which is preliminary data.</text>
</comment>
<dbReference type="AlphaFoldDB" id="A0A9P5H2B3"/>
<evidence type="ECO:0000256" key="1">
    <source>
        <dbReference type="SAM" id="MobiDB-lite"/>
    </source>
</evidence>
<evidence type="ECO:0000313" key="2">
    <source>
        <dbReference type="EMBL" id="KAF7547290.1"/>
    </source>
</evidence>
<organism evidence="2 3">
    <name type="scientific">Cylindrodendrum hubeiense</name>
    <dbReference type="NCBI Taxonomy" id="595255"/>
    <lineage>
        <taxon>Eukaryota</taxon>
        <taxon>Fungi</taxon>
        <taxon>Dikarya</taxon>
        <taxon>Ascomycota</taxon>
        <taxon>Pezizomycotina</taxon>
        <taxon>Sordariomycetes</taxon>
        <taxon>Hypocreomycetidae</taxon>
        <taxon>Hypocreales</taxon>
        <taxon>Nectriaceae</taxon>
        <taxon>Cylindrodendrum</taxon>
    </lineage>
</organism>
<keyword evidence="3" id="KW-1185">Reference proteome</keyword>
<dbReference type="EMBL" id="JAANBB010000183">
    <property type="protein sequence ID" value="KAF7547290.1"/>
    <property type="molecule type" value="Genomic_DNA"/>
</dbReference>
<feature type="region of interest" description="Disordered" evidence="1">
    <location>
        <begin position="1"/>
        <end position="37"/>
    </location>
</feature>
<gene>
    <name evidence="2" type="ORF">G7Z17_g7835</name>
</gene>
<protein>
    <submittedName>
        <fullName evidence="2">Uncharacterized protein</fullName>
    </submittedName>
</protein>
<reference evidence="2" key="1">
    <citation type="submission" date="2020-03" db="EMBL/GenBank/DDBJ databases">
        <title>Draft Genome Sequence of Cylindrodendrum hubeiense.</title>
        <authorList>
            <person name="Buettner E."/>
            <person name="Kellner H."/>
        </authorList>
    </citation>
    <scope>NUCLEOTIDE SEQUENCE</scope>
    <source>
        <strain evidence="2">IHI 201604</strain>
    </source>
</reference>
<proteinExistence type="predicted"/>
<name>A0A9P5H2B3_9HYPO</name>
<dbReference type="Proteomes" id="UP000722485">
    <property type="component" value="Unassembled WGS sequence"/>
</dbReference>
<feature type="compositionally biased region" description="Polar residues" evidence="1">
    <location>
        <begin position="1"/>
        <end position="11"/>
    </location>
</feature>
<sequence>MHAATSLQQPTAAAHWLSAAPQQPGPTPHPPGQANCTDEAVISRPRWPSVPYTNPTIAIALLRVSQWVAHASSCDDQRGCESIRDTAQLGLGAGGASSSQRGGRVPLAVLVPACLD</sequence>
<accession>A0A9P5H2B3</accession>